<dbReference type="Pfam" id="PF00583">
    <property type="entry name" value="Acetyltransf_1"/>
    <property type="match status" value="1"/>
</dbReference>
<dbReference type="EMBL" id="AP014569">
    <property type="protein sequence ID" value="BAO84026.1"/>
    <property type="molecule type" value="Genomic_DNA"/>
</dbReference>
<evidence type="ECO:0000313" key="3">
    <source>
        <dbReference type="Proteomes" id="UP000066014"/>
    </source>
</evidence>
<feature type="domain" description="N-acetyltransferase" evidence="1">
    <location>
        <begin position="12"/>
        <end position="163"/>
    </location>
</feature>
<proteinExistence type="predicted"/>
<protein>
    <submittedName>
        <fullName evidence="2">Histone acetyltransferase HPA2 and related acetyltransferase</fullName>
    </submittedName>
</protein>
<evidence type="ECO:0000313" key="2">
    <source>
        <dbReference type="EMBL" id="BAO84026.1"/>
    </source>
</evidence>
<dbReference type="PROSITE" id="PS51186">
    <property type="entry name" value="GNAT"/>
    <property type="match status" value="1"/>
</dbReference>
<dbReference type="KEGG" id="cbab:SMCB_1798"/>
<reference evidence="2 3" key="1">
    <citation type="journal article" date="2014" name="Nat. Commun.">
        <title>Physiological and genomic features of highly alkaliphilic hydrogen-utilizing Betaproteobacteria from a continental serpentinizing site.</title>
        <authorList>
            <person name="Suzuki S."/>
            <person name="Kuenen J.G."/>
            <person name="Schipper K."/>
            <person name="van der Velde S."/>
            <person name="Ishii S."/>
            <person name="Wu A."/>
            <person name="Sorokin D.Y."/>
            <person name="Tenney A."/>
            <person name="Meng X.Y."/>
            <person name="Morrill P.L."/>
            <person name="Kamagata Y."/>
            <person name="Muyzer G."/>
            <person name="Nealson K.H."/>
        </authorList>
    </citation>
    <scope>NUCLEOTIDE SEQUENCE [LARGE SCALE GENOMIC DNA]</scope>
    <source>
        <strain evidence="2 3">B1</strain>
    </source>
</reference>
<evidence type="ECO:0000259" key="1">
    <source>
        <dbReference type="PROSITE" id="PS51186"/>
    </source>
</evidence>
<name>A0A060NN88_9BURK</name>
<dbReference type="Proteomes" id="UP000066014">
    <property type="component" value="Chromosome"/>
</dbReference>
<dbReference type="SUPFAM" id="SSF55729">
    <property type="entry name" value="Acyl-CoA N-acyltransferases (Nat)"/>
    <property type="match status" value="1"/>
</dbReference>
<dbReference type="HOGENOM" id="CLU_091349_0_0_4"/>
<dbReference type="InterPro" id="IPR000182">
    <property type="entry name" value="GNAT_dom"/>
</dbReference>
<gene>
    <name evidence="2" type="ORF">SMCB_1798</name>
</gene>
<dbReference type="Gene3D" id="3.40.630.30">
    <property type="match status" value="1"/>
</dbReference>
<keyword evidence="3" id="KW-1185">Reference proteome</keyword>
<sequence length="206" mass="22916">MCAASRPAAPIATLEAAQRPAILRHLLALDEHDRYLRFGYAASDVHIRHYVEGLRFGCDEVFGIFNWRMRLIAMAHLAYTVRSRSEQSAEFGVSVAPHVRGRGYGAVLFAHAVRHARNEGVAQLVIHALSENAPMLAIARNAGASVLREGSESEARLLLPPADFHSSASEWWQDRLAGGDYALKNAHYLLRRWVRRGLGRQRAVVS</sequence>
<dbReference type="GO" id="GO:0016747">
    <property type="term" value="F:acyltransferase activity, transferring groups other than amino-acyl groups"/>
    <property type="evidence" value="ECO:0007669"/>
    <property type="project" value="InterPro"/>
</dbReference>
<dbReference type="AlphaFoldDB" id="A0A060NN88"/>
<accession>A0A060NN88</accession>
<dbReference type="InterPro" id="IPR016181">
    <property type="entry name" value="Acyl_CoA_acyltransferase"/>
</dbReference>
<keyword evidence="2" id="KW-0808">Transferase</keyword>
<dbReference type="STRING" id="1458426.SMCB_1798"/>
<organism evidence="2 3">
    <name type="scientific">Serpentinimonas maccroryi</name>
    <dbReference type="NCBI Taxonomy" id="1458426"/>
    <lineage>
        <taxon>Bacteria</taxon>
        <taxon>Pseudomonadati</taxon>
        <taxon>Pseudomonadota</taxon>
        <taxon>Betaproteobacteria</taxon>
        <taxon>Burkholderiales</taxon>
        <taxon>Comamonadaceae</taxon>
        <taxon>Serpentinimonas</taxon>
    </lineage>
</organism>
<dbReference type="CDD" id="cd04301">
    <property type="entry name" value="NAT_SF"/>
    <property type="match status" value="1"/>
</dbReference>